<evidence type="ECO:0000313" key="3">
    <source>
        <dbReference type="Proteomes" id="UP000005801"/>
    </source>
</evidence>
<feature type="domain" description="AB hydrolase-1" evidence="1">
    <location>
        <begin position="23"/>
        <end position="253"/>
    </location>
</feature>
<dbReference type="InterPro" id="IPR050471">
    <property type="entry name" value="AB_hydrolase"/>
</dbReference>
<dbReference type="AlphaFoldDB" id="A6G2P3"/>
<dbReference type="EMBL" id="ABCS01000016">
    <property type="protein sequence ID" value="EDM79743.1"/>
    <property type="molecule type" value="Genomic_DNA"/>
</dbReference>
<dbReference type="eggNOG" id="COG2267">
    <property type="taxonomic scope" value="Bacteria"/>
</dbReference>
<dbReference type="SUPFAM" id="SSF53474">
    <property type="entry name" value="alpha/beta-Hydrolases"/>
    <property type="match status" value="1"/>
</dbReference>
<dbReference type="GO" id="GO:0046503">
    <property type="term" value="P:glycerolipid catabolic process"/>
    <property type="evidence" value="ECO:0007669"/>
    <property type="project" value="TreeGrafter"/>
</dbReference>
<dbReference type="Proteomes" id="UP000005801">
    <property type="component" value="Unassembled WGS sequence"/>
</dbReference>
<proteinExistence type="predicted"/>
<evidence type="ECO:0000259" key="1">
    <source>
        <dbReference type="Pfam" id="PF00561"/>
    </source>
</evidence>
<dbReference type="Gene3D" id="3.40.50.1820">
    <property type="entry name" value="alpha/beta hydrolase"/>
    <property type="match status" value="1"/>
</dbReference>
<dbReference type="PRINTS" id="PR00111">
    <property type="entry name" value="ABHYDROLASE"/>
</dbReference>
<dbReference type="RefSeq" id="WP_006970992.1">
    <property type="nucleotide sequence ID" value="NZ_ABCS01000016.1"/>
</dbReference>
<protein>
    <submittedName>
        <fullName evidence="2">Predicted hydrolase or acyltransferase (Alpha/beta hydrolase superfamily) protein</fullName>
    </submittedName>
</protein>
<gene>
    <name evidence="2" type="ORF">PPSIR1_31628</name>
</gene>
<dbReference type="OrthoDB" id="9805423at2"/>
<evidence type="ECO:0000313" key="2">
    <source>
        <dbReference type="EMBL" id="EDM79743.1"/>
    </source>
</evidence>
<comment type="caution">
    <text evidence="2">The sequence shown here is derived from an EMBL/GenBank/DDBJ whole genome shotgun (WGS) entry which is preliminary data.</text>
</comment>
<dbReference type="InterPro" id="IPR029058">
    <property type="entry name" value="AB_hydrolase_fold"/>
</dbReference>
<organism evidence="2 3">
    <name type="scientific">Plesiocystis pacifica SIR-1</name>
    <dbReference type="NCBI Taxonomy" id="391625"/>
    <lineage>
        <taxon>Bacteria</taxon>
        <taxon>Pseudomonadati</taxon>
        <taxon>Myxococcota</taxon>
        <taxon>Polyangia</taxon>
        <taxon>Nannocystales</taxon>
        <taxon>Nannocystaceae</taxon>
        <taxon>Plesiocystis</taxon>
    </lineage>
</organism>
<keyword evidence="2" id="KW-0012">Acyltransferase</keyword>
<keyword evidence="3" id="KW-1185">Reference proteome</keyword>
<dbReference type="Pfam" id="PF00561">
    <property type="entry name" value="Abhydrolase_1"/>
    <property type="match status" value="1"/>
</dbReference>
<name>A6G2P3_9BACT</name>
<sequence>MPYAIGPGKHRVHYERFGPADAPALVLIQGLGLSGRFWMRMPDMLAGDAKTPWRVLVPDNRGVGKSDRPRRPWTMANMADDVVAMLDAEGVQRAIVAGISMGGMIAQQVALRHAERVAGLILLATWPGLPSGQLPSFATLNDLFGSAIAQRKDPQLIARLLLPDSLHDRSSELLSDWFQLMRETRPSRATFLGQFGAIASHSTGKRLSAIQAPTRVITGDQDRLVVPVNSMRLADAIPGAQLQILPNVGHAIPLLDREVVRRHALDLRPNLA</sequence>
<dbReference type="GO" id="GO:0016746">
    <property type="term" value="F:acyltransferase activity"/>
    <property type="evidence" value="ECO:0007669"/>
    <property type="project" value="UniProtKB-KW"/>
</dbReference>
<keyword evidence="2" id="KW-0808">Transferase</keyword>
<keyword evidence="2" id="KW-0378">Hydrolase</keyword>
<dbReference type="GO" id="GO:0004806">
    <property type="term" value="F:triacylglycerol lipase activity"/>
    <property type="evidence" value="ECO:0007669"/>
    <property type="project" value="TreeGrafter"/>
</dbReference>
<dbReference type="PANTHER" id="PTHR43433">
    <property type="entry name" value="HYDROLASE, ALPHA/BETA FOLD FAMILY PROTEIN"/>
    <property type="match status" value="1"/>
</dbReference>
<dbReference type="STRING" id="391625.PPSIR1_31628"/>
<dbReference type="InterPro" id="IPR000073">
    <property type="entry name" value="AB_hydrolase_1"/>
</dbReference>
<reference evidence="2 3" key="1">
    <citation type="submission" date="2007-06" db="EMBL/GenBank/DDBJ databases">
        <authorList>
            <person name="Shimkets L."/>
            <person name="Ferriera S."/>
            <person name="Johnson J."/>
            <person name="Kravitz S."/>
            <person name="Beeson K."/>
            <person name="Sutton G."/>
            <person name="Rogers Y.-H."/>
            <person name="Friedman R."/>
            <person name="Frazier M."/>
            <person name="Venter J.C."/>
        </authorList>
    </citation>
    <scope>NUCLEOTIDE SEQUENCE [LARGE SCALE GENOMIC DNA]</scope>
    <source>
        <strain evidence="2 3">SIR-1</strain>
    </source>
</reference>
<dbReference type="PANTHER" id="PTHR43433:SF5">
    <property type="entry name" value="AB HYDROLASE-1 DOMAIN-CONTAINING PROTEIN"/>
    <property type="match status" value="1"/>
</dbReference>
<accession>A6G2P3</accession>